<dbReference type="OrthoDB" id="9805743at2"/>
<dbReference type="InterPro" id="IPR001901">
    <property type="entry name" value="Translocase_SecE/Sec61-g"/>
</dbReference>
<dbReference type="InterPro" id="IPR005807">
    <property type="entry name" value="SecE_bac"/>
</dbReference>
<dbReference type="Pfam" id="PF00584">
    <property type="entry name" value="SecE"/>
    <property type="match status" value="1"/>
</dbReference>
<keyword evidence="7 9" id="KW-0811">Translocation</keyword>
<evidence type="ECO:0000256" key="8">
    <source>
        <dbReference type="ARBA" id="ARBA00023136"/>
    </source>
</evidence>
<dbReference type="GO" id="GO:0009306">
    <property type="term" value="P:protein secretion"/>
    <property type="evidence" value="ECO:0007669"/>
    <property type="project" value="UniProtKB-UniRule"/>
</dbReference>
<reference evidence="11" key="1">
    <citation type="submission" date="2016-02" db="EMBL/GenBank/DDBJ databases">
        <authorList>
            <person name="Holder M.E."/>
            <person name="Ajami N.J."/>
            <person name="Petrosino J.F."/>
        </authorList>
    </citation>
    <scope>NUCLEOTIDE SEQUENCE [LARGE SCALE GENOMIC DNA]</scope>
    <source>
        <strain evidence="11">CCUG 36733</strain>
    </source>
</reference>
<evidence type="ECO:0000256" key="6">
    <source>
        <dbReference type="ARBA" id="ARBA00022989"/>
    </source>
</evidence>
<dbReference type="InterPro" id="IPR038379">
    <property type="entry name" value="SecE_sf"/>
</dbReference>
<evidence type="ECO:0000256" key="1">
    <source>
        <dbReference type="ARBA" id="ARBA00004370"/>
    </source>
</evidence>
<evidence type="ECO:0000313" key="10">
    <source>
        <dbReference type="EMBL" id="AMD87388.1"/>
    </source>
</evidence>
<keyword evidence="3 9" id="KW-1003">Cell membrane</keyword>
<dbReference type="Gene3D" id="1.20.5.1030">
    <property type="entry name" value="Preprotein translocase secy subunit"/>
    <property type="match status" value="1"/>
</dbReference>
<keyword evidence="11" id="KW-1185">Reference proteome</keyword>
<comment type="subcellular location">
    <subcellularLocation>
        <location evidence="9">Cell membrane</location>
        <topology evidence="9">Single-pass membrane protein</topology>
    </subcellularLocation>
    <subcellularLocation>
        <location evidence="1">Membrane</location>
    </subcellularLocation>
</comment>
<protein>
    <recommendedName>
        <fullName evidence="9">Protein translocase subunit SecE</fullName>
    </recommendedName>
</protein>
<dbReference type="GO" id="GO:0006605">
    <property type="term" value="P:protein targeting"/>
    <property type="evidence" value="ECO:0007669"/>
    <property type="project" value="UniProtKB-UniRule"/>
</dbReference>
<evidence type="ECO:0000256" key="7">
    <source>
        <dbReference type="ARBA" id="ARBA00023010"/>
    </source>
</evidence>
<evidence type="ECO:0000313" key="11">
    <source>
        <dbReference type="Proteomes" id="UP000065220"/>
    </source>
</evidence>
<evidence type="ECO:0000256" key="4">
    <source>
        <dbReference type="ARBA" id="ARBA00022692"/>
    </source>
</evidence>
<dbReference type="GO" id="GO:0008320">
    <property type="term" value="F:protein transmembrane transporter activity"/>
    <property type="evidence" value="ECO:0007669"/>
    <property type="project" value="UniProtKB-UniRule"/>
</dbReference>
<accession>A0A0X8JFB4</accession>
<dbReference type="Proteomes" id="UP000065220">
    <property type="component" value="Chromosome"/>
</dbReference>
<comment type="similarity">
    <text evidence="9">Belongs to the SecE/SEC61-gamma family.</text>
</comment>
<dbReference type="PANTHER" id="PTHR33910:SF1">
    <property type="entry name" value="PROTEIN TRANSLOCASE SUBUNIT SECE"/>
    <property type="match status" value="1"/>
</dbReference>
<keyword evidence="2 9" id="KW-0813">Transport</keyword>
<name>A0A0X8JFB4_ACTRD</name>
<dbReference type="GO" id="GO:0005886">
    <property type="term" value="C:plasma membrane"/>
    <property type="evidence" value="ECO:0007669"/>
    <property type="project" value="UniProtKB-SubCell"/>
</dbReference>
<dbReference type="AlphaFoldDB" id="A0A0X8JFB4"/>
<dbReference type="PANTHER" id="PTHR33910">
    <property type="entry name" value="PROTEIN TRANSLOCASE SUBUNIT SECE"/>
    <property type="match status" value="1"/>
</dbReference>
<dbReference type="STRING" id="111015.AXF14_07105"/>
<keyword evidence="6 9" id="KW-1133">Transmembrane helix</keyword>
<dbReference type="KEGG" id="ard:AXF14_07105"/>
<keyword evidence="4 9" id="KW-0812">Transmembrane</keyword>
<evidence type="ECO:0000256" key="3">
    <source>
        <dbReference type="ARBA" id="ARBA00022475"/>
    </source>
</evidence>
<comment type="function">
    <text evidence="9">Essential subunit of the Sec protein translocation channel SecYEG. Clamps together the 2 halves of SecY. May contact the channel plug during translocation.</text>
</comment>
<gene>
    <name evidence="9" type="primary">secE</name>
    <name evidence="10" type="ORF">AXF14_07105</name>
</gene>
<keyword evidence="8 9" id="KW-0472">Membrane</keyword>
<dbReference type="HAMAP" id="MF_00422">
    <property type="entry name" value="SecE"/>
    <property type="match status" value="1"/>
</dbReference>
<proteinExistence type="inferred from homology"/>
<dbReference type="GO" id="GO:0043952">
    <property type="term" value="P:protein transport by the Sec complex"/>
    <property type="evidence" value="ECO:0007669"/>
    <property type="project" value="UniProtKB-UniRule"/>
</dbReference>
<dbReference type="NCBIfam" id="TIGR00964">
    <property type="entry name" value="secE_bact"/>
    <property type="match status" value="1"/>
</dbReference>
<dbReference type="EMBL" id="CP014228">
    <property type="protein sequence ID" value="AMD87388.1"/>
    <property type="molecule type" value="Genomic_DNA"/>
</dbReference>
<sequence>MSEGATVAKGTQEKKRGFFSRIVLFFKQVVDELRKVVWPTRNDLWTYFVVVVVFIVAIMAFTGVLDVAFDRLVMWALG</sequence>
<feature type="transmembrane region" description="Helical" evidence="9">
    <location>
        <begin position="44"/>
        <end position="69"/>
    </location>
</feature>
<comment type="subunit">
    <text evidence="9">Component of the Sec protein translocase complex. Heterotrimer consisting of SecY, SecE and SecG subunits. The heterotrimers can form oligomers, although 1 heterotrimer is thought to be able to translocate proteins. Interacts with the ribosome. Interacts with SecDF, and other proteins may be involved. Interacts with SecA.</text>
</comment>
<dbReference type="RefSeq" id="WP_067942011.1">
    <property type="nucleotide sequence ID" value="NZ_CAUHMM010000022.1"/>
</dbReference>
<evidence type="ECO:0000256" key="2">
    <source>
        <dbReference type="ARBA" id="ARBA00022448"/>
    </source>
</evidence>
<organism evidence="10 11">
    <name type="scientific">Actinomyces radicidentis</name>
    <dbReference type="NCBI Taxonomy" id="111015"/>
    <lineage>
        <taxon>Bacteria</taxon>
        <taxon>Bacillati</taxon>
        <taxon>Actinomycetota</taxon>
        <taxon>Actinomycetes</taxon>
        <taxon>Actinomycetales</taxon>
        <taxon>Actinomycetaceae</taxon>
        <taxon>Actinomyces</taxon>
    </lineage>
</organism>
<dbReference type="GO" id="GO:0065002">
    <property type="term" value="P:intracellular protein transmembrane transport"/>
    <property type="evidence" value="ECO:0007669"/>
    <property type="project" value="UniProtKB-UniRule"/>
</dbReference>
<keyword evidence="5 9" id="KW-0653">Protein transport</keyword>
<evidence type="ECO:0000256" key="9">
    <source>
        <dbReference type="HAMAP-Rule" id="MF_00422"/>
    </source>
</evidence>
<evidence type="ECO:0000256" key="5">
    <source>
        <dbReference type="ARBA" id="ARBA00022927"/>
    </source>
</evidence>